<proteinExistence type="predicted"/>
<dbReference type="SMART" id="SM01321">
    <property type="entry name" value="Y1_Tnp"/>
    <property type="match status" value="1"/>
</dbReference>
<evidence type="ECO:0000313" key="2">
    <source>
        <dbReference type="EMBL" id="GAA4457540.1"/>
    </source>
</evidence>
<dbReference type="Pfam" id="PF01797">
    <property type="entry name" value="Y1_Tnp"/>
    <property type="match status" value="1"/>
</dbReference>
<dbReference type="PANTHER" id="PTHR36966:SF1">
    <property type="entry name" value="REP-ASSOCIATED TYROSINE TRANSPOSASE"/>
    <property type="match status" value="1"/>
</dbReference>
<dbReference type="SUPFAM" id="SSF143422">
    <property type="entry name" value="Transposase IS200-like"/>
    <property type="match status" value="1"/>
</dbReference>
<dbReference type="NCBIfam" id="NF047646">
    <property type="entry name" value="REP_Tyr_transpos"/>
    <property type="match status" value="1"/>
</dbReference>
<protein>
    <submittedName>
        <fullName evidence="2">Transposase</fullName>
    </submittedName>
</protein>
<name>A0ABP8N0K0_9BACT</name>
<dbReference type="RefSeq" id="WP_344827544.1">
    <property type="nucleotide sequence ID" value="NZ_BAABEZ010000024.1"/>
</dbReference>
<gene>
    <name evidence="2" type="ORF">GCM10023092_24400</name>
</gene>
<sequence>MSTGYQINDQKAVYFLTFTIVDWVDLFTRKIYRDVLIDSFNFCCHEKQLLIFGYVIMSNHVHVIAKADGGITLSDIIRDFKKYTAKKILELIIREPESRREWLLHRFAYNAAQHLRNSRYQVWTHENHAVEIHSRKFFDQRLNYLHQNPVRAGYVSFPEDYVYSSAFEFAKRGDKIKLSDW</sequence>
<accession>A0ABP8N0K0</accession>
<dbReference type="InterPro" id="IPR002686">
    <property type="entry name" value="Transposase_17"/>
</dbReference>
<reference evidence="3" key="1">
    <citation type="journal article" date="2019" name="Int. J. Syst. Evol. Microbiol.">
        <title>The Global Catalogue of Microorganisms (GCM) 10K type strain sequencing project: providing services to taxonomists for standard genome sequencing and annotation.</title>
        <authorList>
            <consortium name="The Broad Institute Genomics Platform"/>
            <consortium name="The Broad Institute Genome Sequencing Center for Infectious Disease"/>
            <person name="Wu L."/>
            <person name="Ma J."/>
        </authorList>
    </citation>
    <scope>NUCLEOTIDE SEQUENCE [LARGE SCALE GENOMIC DNA]</scope>
    <source>
        <strain evidence="3">JCM 31921</strain>
    </source>
</reference>
<organism evidence="2 3">
    <name type="scientific">Rurimicrobium arvi</name>
    <dbReference type="NCBI Taxonomy" id="2049916"/>
    <lineage>
        <taxon>Bacteria</taxon>
        <taxon>Pseudomonadati</taxon>
        <taxon>Bacteroidota</taxon>
        <taxon>Chitinophagia</taxon>
        <taxon>Chitinophagales</taxon>
        <taxon>Chitinophagaceae</taxon>
        <taxon>Rurimicrobium</taxon>
    </lineage>
</organism>
<evidence type="ECO:0000313" key="3">
    <source>
        <dbReference type="Proteomes" id="UP001501410"/>
    </source>
</evidence>
<dbReference type="InterPro" id="IPR036515">
    <property type="entry name" value="Transposase_17_sf"/>
</dbReference>
<dbReference type="Gene3D" id="3.30.70.1290">
    <property type="entry name" value="Transposase IS200-like"/>
    <property type="match status" value="1"/>
</dbReference>
<dbReference type="EMBL" id="BAABEZ010000024">
    <property type="protein sequence ID" value="GAA4457540.1"/>
    <property type="molecule type" value="Genomic_DNA"/>
</dbReference>
<dbReference type="InterPro" id="IPR052715">
    <property type="entry name" value="RAYT_transposase"/>
</dbReference>
<keyword evidence="3" id="KW-1185">Reference proteome</keyword>
<comment type="caution">
    <text evidence="2">The sequence shown here is derived from an EMBL/GenBank/DDBJ whole genome shotgun (WGS) entry which is preliminary data.</text>
</comment>
<dbReference type="PANTHER" id="PTHR36966">
    <property type="entry name" value="REP-ASSOCIATED TYROSINE TRANSPOSASE"/>
    <property type="match status" value="1"/>
</dbReference>
<evidence type="ECO:0000259" key="1">
    <source>
        <dbReference type="SMART" id="SM01321"/>
    </source>
</evidence>
<feature type="domain" description="Transposase IS200-like" evidence="1">
    <location>
        <begin position="9"/>
        <end position="148"/>
    </location>
</feature>
<dbReference type="Proteomes" id="UP001501410">
    <property type="component" value="Unassembled WGS sequence"/>
</dbReference>